<gene>
    <name evidence="2" type="ORF">HPB52_016061</name>
</gene>
<reference evidence="2" key="2">
    <citation type="submission" date="2021-09" db="EMBL/GenBank/DDBJ databases">
        <authorList>
            <person name="Jia N."/>
            <person name="Wang J."/>
            <person name="Shi W."/>
            <person name="Du L."/>
            <person name="Sun Y."/>
            <person name="Zhan W."/>
            <person name="Jiang J."/>
            <person name="Wang Q."/>
            <person name="Zhang B."/>
            <person name="Ji P."/>
            <person name="Sakyi L.B."/>
            <person name="Cui X."/>
            <person name="Yuan T."/>
            <person name="Jiang B."/>
            <person name="Yang W."/>
            <person name="Lam T.T.-Y."/>
            <person name="Chang Q."/>
            <person name="Ding S."/>
            <person name="Wang X."/>
            <person name="Zhu J."/>
            <person name="Ruan X."/>
            <person name="Zhao L."/>
            <person name="Wei J."/>
            <person name="Que T."/>
            <person name="Du C."/>
            <person name="Cheng J."/>
            <person name="Dai P."/>
            <person name="Han X."/>
            <person name="Huang E."/>
            <person name="Gao Y."/>
            <person name="Liu J."/>
            <person name="Shao H."/>
            <person name="Ye R."/>
            <person name="Li L."/>
            <person name="Wei W."/>
            <person name="Wang X."/>
            <person name="Wang C."/>
            <person name="Huo Q."/>
            <person name="Li W."/>
            <person name="Guo W."/>
            <person name="Chen H."/>
            <person name="Chen S."/>
            <person name="Zhou L."/>
            <person name="Zhou L."/>
            <person name="Ni X."/>
            <person name="Tian J."/>
            <person name="Zhou Y."/>
            <person name="Sheng Y."/>
            <person name="Liu T."/>
            <person name="Pan Y."/>
            <person name="Xia L."/>
            <person name="Li J."/>
            <person name="Zhao F."/>
            <person name="Cao W."/>
        </authorList>
    </citation>
    <scope>NUCLEOTIDE SEQUENCE</scope>
    <source>
        <strain evidence="2">Rsan-2018</strain>
        <tissue evidence="2">Larvae</tissue>
    </source>
</reference>
<sequence>MSRSRLMLLQALLLATLCSPAAAGPVTWTDTPVDEPAGLDVCVDEADWTYGTFFKYSGLPFRWRAKQRTQAGNREPCQLTITSYQKRAHPAECAGHGIASPRNVAAHV</sequence>
<dbReference type="Proteomes" id="UP000821837">
    <property type="component" value="Chromosome 1"/>
</dbReference>
<evidence type="ECO:0000313" key="3">
    <source>
        <dbReference type="Proteomes" id="UP000821837"/>
    </source>
</evidence>
<keyword evidence="1" id="KW-0732">Signal</keyword>
<evidence type="ECO:0000256" key="1">
    <source>
        <dbReference type="SAM" id="SignalP"/>
    </source>
</evidence>
<proteinExistence type="predicted"/>
<feature type="signal peptide" evidence="1">
    <location>
        <begin position="1"/>
        <end position="23"/>
    </location>
</feature>
<evidence type="ECO:0008006" key="4">
    <source>
        <dbReference type="Google" id="ProtNLM"/>
    </source>
</evidence>
<comment type="caution">
    <text evidence="2">The sequence shown here is derived from an EMBL/GenBank/DDBJ whole genome shotgun (WGS) entry which is preliminary data.</text>
</comment>
<evidence type="ECO:0000313" key="2">
    <source>
        <dbReference type="EMBL" id="KAH7983998.1"/>
    </source>
</evidence>
<reference evidence="2" key="1">
    <citation type="journal article" date="2020" name="Cell">
        <title>Large-Scale Comparative Analyses of Tick Genomes Elucidate Their Genetic Diversity and Vector Capacities.</title>
        <authorList>
            <consortium name="Tick Genome and Microbiome Consortium (TIGMIC)"/>
            <person name="Jia N."/>
            <person name="Wang J."/>
            <person name="Shi W."/>
            <person name="Du L."/>
            <person name="Sun Y."/>
            <person name="Zhan W."/>
            <person name="Jiang J.F."/>
            <person name="Wang Q."/>
            <person name="Zhang B."/>
            <person name="Ji P."/>
            <person name="Bell-Sakyi L."/>
            <person name="Cui X.M."/>
            <person name="Yuan T.T."/>
            <person name="Jiang B.G."/>
            <person name="Yang W.F."/>
            <person name="Lam T.T."/>
            <person name="Chang Q.C."/>
            <person name="Ding S.J."/>
            <person name="Wang X.J."/>
            <person name="Zhu J.G."/>
            <person name="Ruan X.D."/>
            <person name="Zhao L."/>
            <person name="Wei J.T."/>
            <person name="Ye R.Z."/>
            <person name="Que T.C."/>
            <person name="Du C.H."/>
            <person name="Zhou Y.H."/>
            <person name="Cheng J.X."/>
            <person name="Dai P.F."/>
            <person name="Guo W.B."/>
            <person name="Han X.H."/>
            <person name="Huang E.J."/>
            <person name="Li L.F."/>
            <person name="Wei W."/>
            <person name="Gao Y.C."/>
            <person name="Liu J.Z."/>
            <person name="Shao H.Z."/>
            <person name="Wang X."/>
            <person name="Wang C.C."/>
            <person name="Yang T.C."/>
            <person name="Huo Q.B."/>
            <person name="Li W."/>
            <person name="Chen H.Y."/>
            <person name="Chen S.E."/>
            <person name="Zhou L.G."/>
            <person name="Ni X.B."/>
            <person name="Tian J.H."/>
            <person name="Sheng Y."/>
            <person name="Liu T."/>
            <person name="Pan Y.S."/>
            <person name="Xia L.Y."/>
            <person name="Li J."/>
            <person name="Zhao F."/>
            <person name="Cao W.C."/>
        </authorList>
    </citation>
    <scope>NUCLEOTIDE SEQUENCE</scope>
    <source>
        <strain evidence="2">Rsan-2018</strain>
    </source>
</reference>
<organism evidence="2 3">
    <name type="scientific">Rhipicephalus sanguineus</name>
    <name type="common">Brown dog tick</name>
    <name type="synonym">Ixodes sanguineus</name>
    <dbReference type="NCBI Taxonomy" id="34632"/>
    <lineage>
        <taxon>Eukaryota</taxon>
        <taxon>Metazoa</taxon>
        <taxon>Ecdysozoa</taxon>
        <taxon>Arthropoda</taxon>
        <taxon>Chelicerata</taxon>
        <taxon>Arachnida</taxon>
        <taxon>Acari</taxon>
        <taxon>Parasitiformes</taxon>
        <taxon>Ixodida</taxon>
        <taxon>Ixodoidea</taxon>
        <taxon>Ixodidae</taxon>
        <taxon>Rhipicephalinae</taxon>
        <taxon>Rhipicephalus</taxon>
        <taxon>Rhipicephalus</taxon>
    </lineage>
</organism>
<dbReference type="EMBL" id="JABSTV010001245">
    <property type="protein sequence ID" value="KAH7983998.1"/>
    <property type="molecule type" value="Genomic_DNA"/>
</dbReference>
<name>A0A9D4YQA9_RHISA</name>
<accession>A0A9D4YQA9</accession>
<dbReference type="AlphaFoldDB" id="A0A9D4YQA9"/>
<feature type="chain" id="PRO_5039524400" description="Secreted protein" evidence="1">
    <location>
        <begin position="24"/>
        <end position="108"/>
    </location>
</feature>
<keyword evidence="3" id="KW-1185">Reference proteome</keyword>
<protein>
    <recommendedName>
        <fullName evidence="4">Secreted protein</fullName>
    </recommendedName>
</protein>